<dbReference type="Proteomes" id="UP000500806">
    <property type="component" value="Chromosome"/>
</dbReference>
<evidence type="ECO:0000256" key="4">
    <source>
        <dbReference type="ARBA" id="ARBA00022989"/>
    </source>
</evidence>
<keyword evidence="8" id="KW-1185">Reference proteome</keyword>
<dbReference type="EMBL" id="CP028941">
    <property type="protein sequence ID" value="QKM62243.1"/>
    <property type="molecule type" value="Genomic_DNA"/>
</dbReference>
<feature type="transmembrane region" description="Helical" evidence="6">
    <location>
        <begin position="12"/>
        <end position="35"/>
    </location>
</feature>
<dbReference type="NCBIfam" id="TIGR03717">
    <property type="entry name" value="R_switched_YjbE"/>
    <property type="match status" value="1"/>
</dbReference>
<dbReference type="PANTHER" id="PTHR30238:SF4">
    <property type="entry name" value="SLL1022 PROTEIN"/>
    <property type="match status" value="1"/>
</dbReference>
<accession>A0A6M9Q1V6</accession>
<feature type="transmembrane region" description="Helical" evidence="6">
    <location>
        <begin position="128"/>
        <end position="154"/>
    </location>
</feature>
<evidence type="ECO:0000256" key="2">
    <source>
        <dbReference type="ARBA" id="ARBA00007511"/>
    </source>
</evidence>
<feature type="transmembrane region" description="Helical" evidence="6">
    <location>
        <begin position="204"/>
        <end position="220"/>
    </location>
</feature>
<keyword evidence="4 6" id="KW-1133">Transmembrane helix</keyword>
<gene>
    <name evidence="7" type="ORF">DCO16_03610</name>
</gene>
<organism evidence="7 8">
    <name type="scientific">Polynucleobacter antarcticus</name>
    <dbReference type="NCBI Taxonomy" id="1743162"/>
    <lineage>
        <taxon>Bacteria</taxon>
        <taxon>Pseudomonadati</taxon>
        <taxon>Pseudomonadota</taxon>
        <taxon>Betaproteobacteria</taxon>
        <taxon>Burkholderiales</taxon>
        <taxon>Burkholderiaceae</taxon>
        <taxon>Polynucleobacter</taxon>
    </lineage>
</organism>
<evidence type="ECO:0008006" key="9">
    <source>
        <dbReference type="Google" id="ProtNLM"/>
    </source>
</evidence>
<proteinExistence type="inferred from homology"/>
<dbReference type="AlphaFoldDB" id="A0A6M9Q1V6"/>
<dbReference type="InterPro" id="IPR005496">
    <property type="entry name" value="Integral_membrane_TerC"/>
</dbReference>
<keyword evidence="3 6" id="KW-0812">Transmembrane</keyword>
<dbReference type="GO" id="GO:0016020">
    <property type="term" value="C:membrane"/>
    <property type="evidence" value="ECO:0007669"/>
    <property type="project" value="UniProtKB-SubCell"/>
</dbReference>
<evidence type="ECO:0000256" key="3">
    <source>
        <dbReference type="ARBA" id="ARBA00022692"/>
    </source>
</evidence>
<dbReference type="PANTHER" id="PTHR30238">
    <property type="entry name" value="MEMBRANE BOUND PREDICTED REDOX MODULATOR"/>
    <property type="match status" value="1"/>
</dbReference>
<keyword evidence="5 6" id="KW-0472">Membrane</keyword>
<comment type="subcellular location">
    <subcellularLocation>
        <location evidence="1">Membrane</location>
        <topology evidence="1">Multi-pass membrane protein</topology>
    </subcellularLocation>
</comment>
<evidence type="ECO:0000256" key="5">
    <source>
        <dbReference type="ARBA" id="ARBA00023136"/>
    </source>
</evidence>
<dbReference type="Pfam" id="PF03741">
    <property type="entry name" value="TerC"/>
    <property type="match status" value="1"/>
</dbReference>
<feature type="transmembrane region" description="Helical" evidence="6">
    <location>
        <begin position="74"/>
        <end position="91"/>
    </location>
</feature>
<evidence type="ECO:0000313" key="7">
    <source>
        <dbReference type="EMBL" id="QKM62243.1"/>
    </source>
</evidence>
<reference evidence="7 8" key="1">
    <citation type="submission" date="2018-04" db="EMBL/GenBank/DDBJ databases">
        <title>Polynucleobacter sp. LimPoW16 genome.</title>
        <authorList>
            <person name="Hahn M.W."/>
        </authorList>
    </citation>
    <scope>NUCLEOTIDE SEQUENCE [LARGE SCALE GENOMIC DNA]</scope>
    <source>
        <strain evidence="7 8">LimPoW16</strain>
    </source>
</reference>
<evidence type="ECO:0000313" key="8">
    <source>
        <dbReference type="Proteomes" id="UP000500806"/>
    </source>
</evidence>
<sequence length="232" mass="24340">MKLDFFGPEFLSALLAIIVIDLVLAGDNAIVIAMAARNLPPHLQKKAIIWGAVGAIAVRSFMTLIVVYLLGIPGLMFIGGALLVWIAYKLLKPAANEGAGQDHAANTFWGAMKTIVIADAVMGLDNVLAVAGAAGGSYLLVVIGLLISIPIVVWGSTLILKLVDRYPSIIYFGAAVLAFTAGKMMTSEPMVQAWLDSVSMSLEYVVQAVVILGVLVAGYAQSKVSPKKSAAV</sequence>
<name>A0A6M9Q1V6_9BURK</name>
<protein>
    <recommendedName>
        <fullName evidence="9">Integral membrane protein, YjbE family</fullName>
    </recommendedName>
</protein>
<evidence type="ECO:0000256" key="6">
    <source>
        <dbReference type="SAM" id="Phobius"/>
    </source>
</evidence>
<comment type="similarity">
    <text evidence="2">Belongs to the TerC family.</text>
</comment>
<evidence type="ECO:0000256" key="1">
    <source>
        <dbReference type="ARBA" id="ARBA00004141"/>
    </source>
</evidence>
<feature type="transmembrane region" description="Helical" evidence="6">
    <location>
        <begin position="166"/>
        <end position="184"/>
    </location>
</feature>
<dbReference type="InterPro" id="IPR022301">
    <property type="entry name" value="Integral_membrane_YjbE"/>
</dbReference>
<dbReference type="KEGG" id="pani:DCO16_03610"/>